<name>W1NQR4_AMBTC</name>
<dbReference type="AlphaFoldDB" id="W1NQR4"/>
<evidence type="ECO:0000313" key="1">
    <source>
        <dbReference type="EMBL" id="ERM97823.1"/>
    </source>
</evidence>
<dbReference type="EMBL" id="KI395787">
    <property type="protein sequence ID" value="ERM97823.1"/>
    <property type="molecule type" value="Genomic_DNA"/>
</dbReference>
<dbReference type="Gramene" id="ERM97823">
    <property type="protein sequence ID" value="ERM97823"/>
    <property type="gene ID" value="AMTR_s00118p00053530"/>
</dbReference>
<dbReference type="HOGENOM" id="CLU_2267424_0_0_1"/>
<gene>
    <name evidence="1" type="ORF">AMTR_s00118p00053530</name>
</gene>
<protein>
    <submittedName>
        <fullName evidence="1">Uncharacterized protein</fullName>
    </submittedName>
</protein>
<evidence type="ECO:0000313" key="2">
    <source>
        <dbReference type="Proteomes" id="UP000017836"/>
    </source>
</evidence>
<accession>W1NQR4</accession>
<proteinExistence type="predicted"/>
<sequence>MHSGAPLRPRCSDPAGVLYAAVSLDPNCTQSRCVTAKGWSAQSPYRRIHNSDIHLKVNKIMTSFIRMGFTRSCDFNWTAPITTTNPSMTSCMIEPIGALGSTT</sequence>
<reference evidence="2" key="1">
    <citation type="journal article" date="2013" name="Science">
        <title>The Amborella genome and the evolution of flowering plants.</title>
        <authorList>
            <consortium name="Amborella Genome Project"/>
        </authorList>
    </citation>
    <scope>NUCLEOTIDE SEQUENCE [LARGE SCALE GENOMIC DNA]</scope>
</reference>
<keyword evidence="2" id="KW-1185">Reference proteome</keyword>
<dbReference type="Proteomes" id="UP000017836">
    <property type="component" value="Unassembled WGS sequence"/>
</dbReference>
<organism evidence="1 2">
    <name type="scientific">Amborella trichopoda</name>
    <dbReference type="NCBI Taxonomy" id="13333"/>
    <lineage>
        <taxon>Eukaryota</taxon>
        <taxon>Viridiplantae</taxon>
        <taxon>Streptophyta</taxon>
        <taxon>Embryophyta</taxon>
        <taxon>Tracheophyta</taxon>
        <taxon>Spermatophyta</taxon>
        <taxon>Magnoliopsida</taxon>
        <taxon>Amborellales</taxon>
        <taxon>Amborellaceae</taxon>
        <taxon>Amborella</taxon>
    </lineage>
</organism>